<evidence type="ECO:0000313" key="2">
    <source>
        <dbReference type="EMBL" id="SFU29372.1"/>
    </source>
</evidence>
<name>A0A1I7EZJ7_9PROT</name>
<dbReference type="RefSeq" id="WP_074926113.1">
    <property type="nucleotide sequence ID" value="NZ_FPBL01000001.1"/>
</dbReference>
<dbReference type="InterPro" id="IPR013096">
    <property type="entry name" value="Cupin_2"/>
</dbReference>
<protein>
    <submittedName>
        <fullName evidence="2">Cupin domain-containing protein</fullName>
    </submittedName>
</protein>
<dbReference type="Proteomes" id="UP000183926">
    <property type="component" value="Unassembled WGS sequence"/>
</dbReference>
<evidence type="ECO:0000259" key="1">
    <source>
        <dbReference type="Pfam" id="PF07883"/>
    </source>
</evidence>
<feature type="domain" description="Cupin type-2" evidence="1">
    <location>
        <begin position="33"/>
        <end position="97"/>
    </location>
</feature>
<dbReference type="Gene3D" id="2.60.120.10">
    <property type="entry name" value="Jelly Rolls"/>
    <property type="match status" value="1"/>
</dbReference>
<gene>
    <name evidence="2" type="ORF">SAMN05216339_101189</name>
</gene>
<dbReference type="SUPFAM" id="SSF51182">
    <property type="entry name" value="RmlC-like cupins"/>
    <property type="match status" value="1"/>
</dbReference>
<dbReference type="AlphaFoldDB" id="A0A1I7EZJ7"/>
<proteinExistence type="predicted"/>
<organism evidence="2 3">
    <name type="scientific">Nitrosomonas eutropha</name>
    <dbReference type="NCBI Taxonomy" id="916"/>
    <lineage>
        <taxon>Bacteria</taxon>
        <taxon>Pseudomonadati</taxon>
        <taxon>Pseudomonadota</taxon>
        <taxon>Betaproteobacteria</taxon>
        <taxon>Nitrosomonadales</taxon>
        <taxon>Nitrosomonadaceae</taxon>
        <taxon>Nitrosomonas</taxon>
    </lineage>
</organism>
<dbReference type="Pfam" id="PF07883">
    <property type="entry name" value="Cupin_2"/>
    <property type="match status" value="1"/>
</dbReference>
<dbReference type="EMBL" id="FPBL01000001">
    <property type="protein sequence ID" value="SFU29372.1"/>
    <property type="molecule type" value="Genomic_DNA"/>
</dbReference>
<sequence length="111" mass="12500">MGIYKLLDLINRQKESGDTYLEFLRTPSLSMGIYTLPAGSSDLQEPHAEDEVYYVTRGQASMRVGSDHRQISAGNIIFVAANVDHCFYDITEDLTVLVFFAPAEYTNQKTE</sequence>
<dbReference type="InterPro" id="IPR014710">
    <property type="entry name" value="RmlC-like_jellyroll"/>
</dbReference>
<dbReference type="OrthoDB" id="9798709at2"/>
<evidence type="ECO:0000313" key="3">
    <source>
        <dbReference type="Proteomes" id="UP000183926"/>
    </source>
</evidence>
<reference evidence="2 3" key="1">
    <citation type="submission" date="2016-10" db="EMBL/GenBank/DDBJ databases">
        <authorList>
            <person name="de Groot N.N."/>
        </authorList>
    </citation>
    <scope>NUCLEOTIDE SEQUENCE [LARGE SCALE GENOMIC DNA]</scope>
    <source>
        <strain evidence="2 3">Nm24</strain>
    </source>
</reference>
<accession>A0A1I7EZJ7</accession>
<dbReference type="InterPro" id="IPR011051">
    <property type="entry name" value="RmlC_Cupin_sf"/>
</dbReference>